<dbReference type="EMBL" id="JBHRYF010000008">
    <property type="protein sequence ID" value="MFC3660032.1"/>
    <property type="molecule type" value="Genomic_DNA"/>
</dbReference>
<name>A0ABV7USQ7_9GAMM</name>
<gene>
    <name evidence="1" type="ORF">ACFOM9_08140</name>
</gene>
<dbReference type="RefSeq" id="WP_386708753.1">
    <property type="nucleotide sequence ID" value="NZ_JBHRYF010000008.1"/>
</dbReference>
<comment type="caution">
    <text evidence="1">The sequence shown here is derived from an EMBL/GenBank/DDBJ whole genome shotgun (WGS) entry which is preliminary data.</text>
</comment>
<reference evidence="2" key="1">
    <citation type="journal article" date="2019" name="Int. J. Syst. Evol. Microbiol.">
        <title>The Global Catalogue of Microorganisms (GCM) 10K type strain sequencing project: providing services to taxonomists for standard genome sequencing and annotation.</title>
        <authorList>
            <consortium name="The Broad Institute Genomics Platform"/>
            <consortium name="The Broad Institute Genome Sequencing Center for Infectious Disease"/>
            <person name="Wu L."/>
            <person name="Ma J."/>
        </authorList>
    </citation>
    <scope>NUCLEOTIDE SEQUENCE [LARGE SCALE GENOMIC DNA]</scope>
    <source>
        <strain evidence="2">KCTC 42211</strain>
    </source>
</reference>
<evidence type="ECO:0000313" key="1">
    <source>
        <dbReference type="EMBL" id="MFC3660032.1"/>
    </source>
</evidence>
<dbReference type="InterPro" id="IPR036170">
    <property type="entry name" value="YezG-like_sf"/>
</dbReference>
<protein>
    <recommendedName>
        <fullName evidence="3">DUF600 family protein</fullName>
    </recommendedName>
</protein>
<keyword evidence="2" id="KW-1185">Reference proteome</keyword>
<proteinExistence type="predicted"/>
<sequence length="123" mass="13558">MDKDALVIEIGRLIAGDAKVGARPWDRYSLVAWYGDGMSTLNGFRYVGDAPGEPATPEAFELEDRIDALRDATRVDGRDPWRACVVKLDKASGKATIEFAYEDGDSWRVTPQTAADVARRARP</sequence>
<dbReference type="Proteomes" id="UP001595724">
    <property type="component" value="Unassembled WGS sequence"/>
</dbReference>
<dbReference type="SUPFAM" id="SSF160424">
    <property type="entry name" value="BH3703-like"/>
    <property type="match status" value="1"/>
</dbReference>
<organism evidence="1 2">
    <name type="scientific">Luteimonas notoginsengisoli</name>
    <dbReference type="NCBI Taxonomy" id="1578200"/>
    <lineage>
        <taxon>Bacteria</taxon>
        <taxon>Pseudomonadati</taxon>
        <taxon>Pseudomonadota</taxon>
        <taxon>Gammaproteobacteria</taxon>
        <taxon>Lysobacterales</taxon>
        <taxon>Lysobacteraceae</taxon>
        <taxon>Luteimonas</taxon>
    </lineage>
</organism>
<evidence type="ECO:0000313" key="2">
    <source>
        <dbReference type="Proteomes" id="UP001595724"/>
    </source>
</evidence>
<evidence type="ECO:0008006" key="3">
    <source>
        <dbReference type="Google" id="ProtNLM"/>
    </source>
</evidence>
<accession>A0ABV7USQ7</accession>